<feature type="compositionally biased region" description="Pro residues" evidence="1">
    <location>
        <begin position="597"/>
        <end position="612"/>
    </location>
</feature>
<feature type="region of interest" description="Disordered" evidence="1">
    <location>
        <begin position="592"/>
        <end position="614"/>
    </location>
</feature>
<evidence type="ECO:0000256" key="1">
    <source>
        <dbReference type="SAM" id="MobiDB-lite"/>
    </source>
</evidence>
<feature type="compositionally biased region" description="Low complexity" evidence="1">
    <location>
        <begin position="43"/>
        <end position="61"/>
    </location>
</feature>
<feature type="region of interest" description="Disordered" evidence="1">
    <location>
        <begin position="1"/>
        <end position="141"/>
    </location>
</feature>
<gene>
    <name evidence="2" type="ORF">AMSG_00875</name>
</gene>
<reference evidence="2 3" key="1">
    <citation type="submission" date="2010-05" db="EMBL/GenBank/DDBJ databases">
        <title>The Genome Sequence of Thecamonas trahens ATCC 50062.</title>
        <authorList>
            <consortium name="The Broad Institute Genome Sequencing Platform"/>
            <person name="Russ C."/>
            <person name="Cuomo C."/>
            <person name="Shea T."/>
            <person name="Young S.K."/>
            <person name="Zeng Q."/>
            <person name="Koehrsen M."/>
            <person name="Haas B."/>
            <person name="Borodovsky M."/>
            <person name="Guigo R."/>
            <person name="Alvarado L."/>
            <person name="Berlin A."/>
            <person name="Bochicchio J."/>
            <person name="Borenstein D."/>
            <person name="Chapman S."/>
            <person name="Chen Z."/>
            <person name="Freedman E."/>
            <person name="Gellesch M."/>
            <person name="Goldberg J."/>
            <person name="Griggs A."/>
            <person name="Gujja S."/>
            <person name="Heilman E."/>
            <person name="Heiman D."/>
            <person name="Hepburn T."/>
            <person name="Howarth C."/>
            <person name="Jen D."/>
            <person name="Larson L."/>
            <person name="Mehta T."/>
            <person name="Park D."/>
            <person name="Pearson M."/>
            <person name="Roberts A."/>
            <person name="Saif S."/>
            <person name="Shenoy N."/>
            <person name="Sisk P."/>
            <person name="Stolte C."/>
            <person name="Sykes S."/>
            <person name="Thomson T."/>
            <person name="Walk T."/>
            <person name="White J."/>
            <person name="Yandava C."/>
            <person name="Burger G."/>
            <person name="Gray M.W."/>
            <person name="Holland P.W.H."/>
            <person name="King N."/>
            <person name="Lang F.B.F."/>
            <person name="Roger A.J."/>
            <person name="Ruiz-Trillo I."/>
            <person name="Lander E."/>
            <person name="Nusbaum C."/>
        </authorList>
    </citation>
    <scope>NUCLEOTIDE SEQUENCE [LARGE SCALE GENOMIC DNA]</scope>
    <source>
        <strain evidence="2 3">ATCC 50062</strain>
    </source>
</reference>
<dbReference type="InterPro" id="IPR035899">
    <property type="entry name" value="DBL_dom_sf"/>
</dbReference>
<proteinExistence type="predicted"/>
<accession>A0A0L0DL02</accession>
<dbReference type="RefSeq" id="XP_013762054.1">
    <property type="nucleotide sequence ID" value="XM_013906600.1"/>
</dbReference>
<dbReference type="AlphaFoldDB" id="A0A0L0DL02"/>
<protein>
    <recommendedName>
        <fullName evidence="4">DH domain-containing protein</fullName>
    </recommendedName>
</protein>
<name>A0A0L0DL02_THETB</name>
<dbReference type="GeneID" id="25560652"/>
<feature type="compositionally biased region" description="Basic and acidic residues" evidence="1">
    <location>
        <begin position="11"/>
        <end position="21"/>
    </location>
</feature>
<dbReference type="Proteomes" id="UP000054408">
    <property type="component" value="Unassembled WGS sequence"/>
</dbReference>
<evidence type="ECO:0000313" key="3">
    <source>
        <dbReference type="Proteomes" id="UP000054408"/>
    </source>
</evidence>
<evidence type="ECO:0000313" key="2">
    <source>
        <dbReference type="EMBL" id="KNC52048.1"/>
    </source>
</evidence>
<sequence>MPLHPPQRPRRPSEKLRDIQAVREATAQPPRTSSALGPPPPTSRARSASSVVASGQAGAAGERPVPGAGHPKPGPLRRDSASKPRPANGFRRSRQRTTSEQIHTSPSLPTRGPPPKPKPGSKPRPVPGPRPSATTGKGPRPSAAALTIVSIFKAERQYVLLLESMVEVLSAVLADEPSDSKGGRLLARFDALLQANKALFVKLSGRADTPFSVVQTCTAFLGTMPRLYAYADFARHRELMKRYLATEMPAKASSELNRYLESKAILPEMLFSKPLAHFMLYPRLVSKLQTCELLSGADISAINEVLGRLKDLKMAVQEQASISRGYGRVEDELAMIEPVPELTGILHLGQKLVEAGETIVFELGLDELMHTPRAPSKTVDSYPARFCLLTDSLLIQRRKRKVKNHRIYTLQLKLSAATLAMERELDHDRDALRVHDHKHLLELLFESPERKAEFIAGVEEVKRTFATQHALSSSSASLTLDGSLVPGHAGADSSSSFRLPLIELGSQHDVATVVSSIARVRDVATCESLPQLTAYVQSLDVAIEALSLGAAVSDDTTLRPERDQRTVVMAAYEARETIAANARLDAILEDAVGGKRPTPPARPPASSKPPPAATAVLANSSSRTLVWDSSVTSVAFPGPDGLVCVNPRALDKDQLVKAYLVAVNELARMRAASRP</sequence>
<feature type="compositionally biased region" description="Pro residues" evidence="1">
    <location>
        <begin position="111"/>
        <end position="130"/>
    </location>
</feature>
<organism evidence="2 3">
    <name type="scientific">Thecamonas trahens ATCC 50062</name>
    <dbReference type="NCBI Taxonomy" id="461836"/>
    <lineage>
        <taxon>Eukaryota</taxon>
        <taxon>Apusozoa</taxon>
        <taxon>Apusomonadida</taxon>
        <taxon>Apusomonadidae</taxon>
        <taxon>Thecamonas</taxon>
    </lineage>
</organism>
<dbReference type="Gene3D" id="1.20.900.10">
    <property type="entry name" value="Dbl homology (DH) domain"/>
    <property type="match status" value="1"/>
</dbReference>
<dbReference type="SUPFAM" id="SSF48065">
    <property type="entry name" value="DBL homology domain (DH-domain)"/>
    <property type="match status" value="1"/>
</dbReference>
<evidence type="ECO:0008006" key="4">
    <source>
        <dbReference type="Google" id="ProtNLM"/>
    </source>
</evidence>
<dbReference type="EMBL" id="GL349436">
    <property type="protein sequence ID" value="KNC52048.1"/>
    <property type="molecule type" value="Genomic_DNA"/>
</dbReference>
<keyword evidence="3" id="KW-1185">Reference proteome</keyword>